<reference evidence="3 4" key="1">
    <citation type="submission" date="2020-08" db="EMBL/GenBank/DDBJ databases">
        <title>Bridging the membrane lipid divide: bacteria of the FCB group superphylum have the potential to synthesize archaeal ether lipids.</title>
        <authorList>
            <person name="Villanueva L."/>
            <person name="Von Meijenfeldt F.A.B."/>
            <person name="Westbye A.B."/>
            <person name="Yadav S."/>
            <person name="Hopmans E.C."/>
            <person name="Dutilh B.E."/>
            <person name="Sinninghe Damste J.S."/>
        </authorList>
    </citation>
    <scope>NUCLEOTIDE SEQUENCE [LARGE SCALE GENOMIC DNA]</scope>
    <source>
        <strain evidence="3">NIOZ-UU30</strain>
    </source>
</reference>
<evidence type="ECO:0000259" key="2">
    <source>
        <dbReference type="Pfam" id="PF12850"/>
    </source>
</evidence>
<dbReference type="Pfam" id="PF12850">
    <property type="entry name" value="Metallophos_2"/>
    <property type="match status" value="1"/>
</dbReference>
<dbReference type="InterPro" id="IPR050126">
    <property type="entry name" value="Ap4A_hydrolase"/>
</dbReference>
<dbReference type="InterPro" id="IPR024654">
    <property type="entry name" value="Calcineurin-like_PHP_lpxH"/>
</dbReference>
<dbReference type="GO" id="GO:0016791">
    <property type="term" value="F:phosphatase activity"/>
    <property type="evidence" value="ECO:0007669"/>
    <property type="project" value="TreeGrafter"/>
</dbReference>
<dbReference type="Proteomes" id="UP000603434">
    <property type="component" value="Unassembled WGS sequence"/>
</dbReference>
<evidence type="ECO:0000313" key="4">
    <source>
        <dbReference type="Proteomes" id="UP000603434"/>
    </source>
</evidence>
<dbReference type="InterPro" id="IPR029052">
    <property type="entry name" value="Metallo-depent_PP-like"/>
</dbReference>
<dbReference type="AlphaFoldDB" id="A0A8J6TNW1"/>
<protein>
    <submittedName>
        <fullName evidence="3">Metallophosphatase family protein</fullName>
    </submittedName>
</protein>
<evidence type="ECO:0000313" key="3">
    <source>
        <dbReference type="EMBL" id="MBC8363068.1"/>
    </source>
</evidence>
<gene>
    <name evidence="3" type="ORF">H8E23_16915</name>
</gene>
<comment type="similarity">
    <text evidence="1">Belongs to the metallophosphoesterase superfamily. YfcE family.</text>
</comment>
<dbReference type="Gene3D" id="3.60.21.10">
    <property type="match status" value="1"/>
</dbReference>
<sequence>MRLAVISDIHGNLEAFREVLLDIEGCRIDTVVCLGDTIGYGPEPEQALALIRQRNIPSVMGNHELAVKDPKQLTWFNPRARKSLKMTAKLLSADSIDYIMRLKPFLNDHRCRFVHGFPPDSATRYLFQASKEELIDVFNQMKEQRCFIGHTHTLEIVEFDGAHLAAGRV</sequence>
<organism evidence="3 4">
    <name type="scientific">Candidatus Desulfatibia profunda</name>
    <dbReference type="NCBI Taxonomy" id="2841695"/>
    <lineage>
        <taxon>Bacteria</taxon>
        <taxon>Pseudomonadati</taxon>
        <taxon>Thermodesulfobacteriota</taxon>
        <taxon>Desulfobacteria</taxon>
        <taxon>Desulfobacterales</taxon>
        <taxon>Desulfobacterales incertae sedis</taxon>
        <taxon>Candidatus Desulfatibia</taxon>
    </lineage>
</organism>
<dbReference type="SUPFAM" id="SSF56300">
    <property type="entry name" value="Metallo-dependent phosphatases"/>
    <property type="match status" value="1"/>
</dbReference>
<feature type="domain" description="Calcineurin-like phosphoesterase" evidence="2">
    <location>
        <begin position="1"/>
        <end position="158"/>
    </location>
</feature>
<proteinExistence type="inferred from homology"/>
<dbReference type="PANTHER" id="PTHR42850:SF2">
    <property type="entry name" value="BLL5683 PROTEIN"/>
    <property type="match status" value="1"/>
</dbReference>
<comment type="caution">
    <text evidence="3">The sequence shown here is derived from an EMBL/GenBank/DDBJ whole genome shotgun (WGS) entry which is preliminary data.</text>
</comment>
<dbReference type="PANTHER" id="PTHR42850">
    <property type="entry name" value="METALLOPHOSPHOESTERASE"/>
    <property type="match status" value="1"/>
</dbReference>
<accession>A0A8J6TNW1</accession>
<dbReference type="GO" id="GO:0005737">
    <property type="term" value="C:cytoplasm"/>
    <property type="evidence" value="ECO:0007669"/>
    <property type="project" value="TreeGrafter"/>
</dbReference>
<dbReference type="EMBL" id="JACNJH010000250">
    <property type="protein sequence ID" value="MBC8363068.1"/>
    <property type="molecule type" value="Genomic_DNA"/>
</dbReference>
<name>A0A8J6TNW1_9BACT</name>
<evidence type="ECO:0000256" key="1">
    <source>
        <dbReference type="ARBA" id="ARBA00008950"/>
    </source>
</evidence>
<dbReference type="CDD" id="cd00838">
    <property type="entry name" value="MPP_superfamily"/>
    <property type="match status" value="1"/>
</dbReference>